<dbReference type="Pfam" id="PF05752">
    <property type="entry name" value="Calici_MSP"/>
    <property type="match status" value="1"/>
</dbReference>
<reference evidence="1" key="2">
    <citation type="journal article" date="2018" name="MBio">
        <title>Viral Diversity of House Mice in New York City.</title>
        <authorList>
            <person name="Willams S.H."/>
            <person name="Che X."/>
            <person name="Garcia J.A."/>
            <person name="Klena J.D."/>
            <person name="Lee B."/>
            <person name="Muller D."/>
            <person name="Ulrich W."/>
            <person name="Corrigan R.M."/>
            <person name="Nichol S."/>
            <person name="Jain K."/>
            <person name="Lipkin W.I."/>
        </authorList>
    </citation>
    <scope>NUCLEOTIDE SEQUENCE</scope>
    <source>
        <strain evidence="1">MSV/NYC/2014/Mpool/842</strain>
    </source>
</reference>
<organism evidence="1">
    <name type="scientific">Murine sapovirus</name>
    <dbReference type="NCBI Taxonomy" id="2171392"/>
    <lineage>
        <taxon>Viruses</taxon>
        <taxon>Riboviria</taxon>
        <taxon>Orthornavirae</taxon>
        <taxon>Pisuviricota</taxon>
        <taxon>Pisoniviricetes</taxon>
        <taxon>Picornavirales</taxon>
        <taxon>Caliciviridae</taxon>
        <taxon>Sapovirus</taxon>
    </lineage>
</organism>
<accession>A0A2S0SYY0</accession>
<dbReference type="EMBL" id="MF175077">
    <property type="protein sequence ID" value="AWB14582.1"/>
    <property type="molecule type" value="Genomic_RNA"/>
</dbReference>
<proteinExistence type="predicted"/>
<evidence type="ECO:0000313" key="1">
    <source>
        <dbReference type="EMBL" id="AWB14582.1"/>
    </source>
</evidence>
<reference evidence="1" key="1">
    <citation type="submission" date="2017-05" db="EMBL/GenBank/DDBJ databases">
        <authorList>
            <person name="Song R."/>
            <person name="Chenine A.L."/>
            <person name="Ruprecht R.M."/>
        </authorList>
    </citation>
    <scope>NUCLEOTIDE SEQUENCE</scope>
    <source>
        <strain evidence="1">MSV/NYC/2014/Mpool/842</strain>
    </source>
</reference>
<protein>
    <submittedName>
        <fullName evidence="1">ORF2</fullName>
    </submittedName>
</protein>
<name>A0A2S0SYY0_9CALI</name>
<sequence>MSWVNGALQGVGFLTDMASTVSSVVTHQQQLDIQRQQLAVQRQGLALQEQLAHQNMALSWAQTVRGPAEATRNLMQMGYSPLEARQLMGSRETVSLGGVNIGPRVSPFLPLPQVEPNRHLNQMTSTLHAFQAGAPFTWKPGRGSYDVQRIQNQQLGEFVPRRGSTDA</sequence>
<dbReference type="InterPro" id="IPR008437">
    <property type="entry name" value="Minor_structural_calicivir"/>
</dbReference>